<evidence type="ECO:0008006" key="4">
    <source>
        <dbReference type="Google" id="ProtNLM"/>
    </source>
</evidence>
<dbReference type="RefSeq" id="WP_267927019.1">
    <property type="nucleotide sequence ID" value="NZ_AP024233.1"/>
</dbReference>
<name>A0A915U2Z0_9BACT</name>
<protein>
    <recommendedName>
        <fullName evidence="4">Doubled CXXCH motif domain-containing protein</fullName>
    </recommendedName>
</protein>
<dbReference type="SUPFAM" id="SSF48695">
    <property type="entry name" value="Multiheme cytochromes"/>
    <property type="match status" value="1"/>
</dbReference>
<keyword evidence="3" id="KW-1185">Reference proteome</keyword>
<evidence type="ECO:0000313" key="2">
    <source>
        <dbReference type="EMBL" id="BCO10284.1"/>
    </source>
</evidence>
<accession>A0A915U2Z0</accession>
<dbReference type="AlphaFoldDB" id="A0A915U2Z0"/>
<dbReference type="InterPro" id="IPR036280">
    <property type="entry name" value="Multihaem_cyt_sf"/>
</dbReference>
<reference evidence="2" key="1">
    <citation type="submission" date="2020-12" db="EMBL/GenBank/DDBJ databases">
        <title>Desulfobium dissulfuricans gen. nov., sp. nov., a novel mesophilic, sulfate-reducing bacterium isolated from a deep-sea hydrothermal vent.</title>
        <authorList>
            <person name="Hashimoto Y."/>
            <person name="Tame A."/>
            <person name="Sawayama S."/>
            <person name="Miyazaki J."/>
            <person name="Takai K."/>
            <person name="Nakagawa S."/>
        </authorList>
    </citation>
    <scope>NUCLEOTIDE SEQUENCE</scope>
    <source>
        <strain evidence="2">GF1</strain>
    </source>
</reference>
<dbReference type="Proteomes" id="UP001063350">
    <property type="component" value="Chromosome"/>
</dbReference>
<proteinExistence type="predicted"/>
<evidence type="ECO:0000313" key="3">
    <source>
        <dbReference type="Proteomes" id="UP001063350"/>
    </source>
</evidence>
<evidence type="ECO:0000256" key="1">
    <source>
        <dbReference type="SAM" id="MobiDB-lite"/>
    </source>
</evidence>
<sequence>MDRMDTLFTGSACRQRPPGRPAGSPWSRLRTGLLVTTLCSLGFFIPWSTQAGPYMDSAHGSATDGVYRATIGDPPPAGAGYSRGNCAHCHEQHASIEGAEPFPANGPAAFEIFTPNFNTAAQTTPYSEADNFCFSCHNSTASVQQVLNRDYSETFGCDSAGSGPTSIMDAMNQISYHNLYDIWSFSRSQFSWFRDDSNPCGACHNPHLARRNLANTRDPAFSAISKPTDHFSLWGPTQTMGSAYNTSYEPPFCNDTATNREPDGSADAISGRANTPDYVGFCTDCHNTSTTISSTLLGTVIQIDWSSSGDKHGTAGDSPGDTIKGPYNATGTYVLSCADCHEPHGAPNIRLLRRRVNSSTLSDASDQPANITNPDSVQWGYLCRKCHMDDYDAVQAGLNNSSYSTGEKNKWEYVHHLASDRPYVQKQCGWCHPGGGSNPPPINCNQCHLHGKTF</sequence>
<organism evidence="2 3">
    <name type="scientific">Desulfolithobacter dissulfuricans</name>
    <dbReference type="NCBI Taxonomy" id="2795293"/>
    <lineage>
        <taxon>Bacteria</taxon>
        <taxon>Pseudomonadati</taxon>
        <taxon>Thermodesulfobacteriota</taxon>
        <taxon>Desulfobulbia</taxon>
        <taxon>Desulfobulbales</taxon>
        <taxon>Desulfobulbaceae</taxon>
        <taxon>Desulfolithobacter</taxon>
    </lineage>
</organism>
<feature type="region of interest" description="Disordered" evidence="1">
    <location>
        <begin position="1"/>
        <end position="27"/>
    </location>
</feature>
<dbReference type="EMBL" id="AP024233">
    <property type="protein sequence ID" value="BCO10284.1"/>
    <property type="molecule type" value="Genomic_DNA"/>
</dbReference>
<dbReference type="KEGG" id="ddu:GF1_26600"/>
<gene>
    <name evidence="2" type="ORF">GF1_26600</name>
</gene>